<dbReference type="Ensembl" id="ENSHCOT00000002325.1">
    <property type="protein sequence ID" value="ENSHCOP00000007240.1"/>
    <property type="gene ID" value="ENSHCOG00000009260.1"/>
</dbReference>
<dbReference type="PANTHER" id="PTHR46179">
    <property type="entry name" value="ZINC FINGER PROTEIN"/>
    <property type="match status" value="1"/>
</dbReference>
<feature type="domain" description="C2H2-type" evidence="15">
    <location>
        <begin position="39"/>
        <end position="68"/>
    </location>
</feature>
<feature type="domain" description="C2H2-type" evidence="15">
    <location>
        <begin position="99"/>
        <end position="129"/>
    </location>
</feature>
<dbReference type="SMART" id="SM00355">
    <property type="entry name" value="ZnF_C2H2"/>
    <property type="match status" value="9"/>
</dbReference>
<dbReference type="Pfam" id="PF22110">
    <property type="entry name" value="TFIIIA_zf-C2H2"/>
    <property type="match status" value="1"/>
</dbReference>
<dbReference type="Gene3D" id="3.30.160.60">
    <property type="entry name" value="Classic Zinc Finger"/>
    <property type="match status" value="8"/>
</dbReference>
<dbReference type="PANTHER" id="PTHR46179:SF1">
    <property type="entry name" value="TRANSCRIPTION FACTOR IIIA"/>
    <property type="match status" value="1"/>
</dbReference>
<name>A0A3Q2XR42_HIPCM</name>
<dbReference type="AlphaFoldDB" id="A0A3Q2XR42"/>
<keyword evidence="5 13" id="KW-0863">Zinc-finger</keyword>
<dbReference type="GeneTree" id="ENSGT00940000155647"/>
<keyword evidence="11" id="KW-0539">Nucleus</keyword>
<dbReference type="STRING" id="109280.ENSHCOP00000007240"/>
<evidence type="ECO:0000259" key="15">
    <source>
        <dbReference type="PROSITE" id="PS50157"/>
    </source>
</evidence>
<dbReference type="GO" id="GO:0042254">
    <property type="term" value="P:ribosome biogenesis"/>
    <property type="evidence" value="ECO:0007669"/>
    <property type="project" value="UniProtKB-KW"/>
</dbReference>
<keyword evidence="3" id="KW-0479">Metal-binding</keyword>
<dbReference type="FunFam" id="3.30.160.60:FF:001102">
    <property type="entry name" value="Transcription factor IIIA"/>
    <property type="match status" value="1"/>
</dbReference>
<dbReference type="PROSITE" id="PS00028">
    <property type="entry name" value="ZINC_FINGER_C2H2_1"/>
    <property type="match status" value="8"/>
</dbReference>
<keyword evidence="7" id="KW-0694">RNA-binding</keyword>
<evidence type="ECO:0000313" key="16">
    <source>
        <dbReference type="Ensembl" id="ENSHCOP00000007240.1"/>
    </source>
</evidence>
<comment type="subcellular location">
    <subcellularLocation>
        <location evidence="1">Nucleus</location>
    </subcellularLocation>
</comment>
<dbReference type="InterPro" id="IPR054599">
    <property type="entry name" value="TFIIIA_Zfn-C2H2"/>
</dbReference>
<dbReference type="GO" id="GO:0003677">
    <property type="term" value="F:DNA binding"/>
    <property type="evidence" value="ECO:0007669"/>
    <property type="project" value="UniProtKB-KW"/>
</dbReference>
<evidence type="ECO:0000313" key="17">
    <source>
        <dbReference type="Proteomes" id="UP000264820"/>
    </source>
</evidence>
<keyword evidence="10" id="KW-0804">Transcription</keyword>
<dbReference type="GO" id="GO:0008270">
    <property type="term" value="F:zinc ion binding"/>
    <property type="evidence" value="ECO:0007669"/>
    <property type="project" value="UniProtKB-KW"/>
</dbReference>
<protein>
    <recommendedName>
        <fullName evidence="12">Transcription factor IIIA</fullName>
    </recommendedName>
</protein>
<dbReference type="InterPro" id="IPR013087">
    <property type="entry name" value="Znf_C2H2_type"/>
</dbReference>
<feature type="domain" description="C2H2-type" evidence="15">
    <location>
        <begin position="69"/>
        <end position="98"/>
    </location>
</feature>
<evidence type="ECO:0000256" key="12">
    <source>
        <dbReference type="ARBA" id="ARBA00040434"/>
    </source>
</evidence>
<proteinExistence type="predicted"/>
<sequence>MSRRDCDPNAILFPSPTPTCVTRFEGFTMEGDALPHKRFICSFPPCAAAYDKQWKLDAHLCSHTGIRPHACPQDGCAKSFCTPYHLARHQLTHSGLRPFQCSAENCKEAFRTNASRARHFGRVHAATPESKRYACTADGCGALFKKHRQLKAHVSERHTHLPAYACPHDGCAMRFNFPSRLKRHLKVHQGYPCNHSGCTFRGSTWTEFVRHRKEQHQTQVLCQECGKAFRDSWFLEQHQRVHADTRLVYRCPRDDCDRSFTTTFNLQSHLRSFHDGLRPFACDHPGCSRTFAMKQSLLRHGVVHDPQRKKMARPKRSLPSRLSGCSDKMAKEKLAETQKPPGPVDTDVSPLRHA</sequence>
<evidence type="ECO:0000256" key="8">
    <source>
        <dbReference type="ARBA" id="ARBA00023015"/>
    </source>
</evidence>
<feature type="domain" description="C2H2-type" evidence="15">
    <location>
        <begin position="249"/>
        <end position="279"/>
    </location>
</feature>
<evidence type="ECO:0000256" key="10">
    <source>
        <dbReference type="ARBA" id="ARBA00023163"/>
    </source>
</evidence>
<dbReference type="GO" id="GO:0003723">
    <property type="term" value="F:RNA binding"/>
    <property type="evidence" value="ECO:0007669"/>
    <property type="project" value="UniProtKB-KW"/>
</dbReference>
<dbReference type="GO" id="GO:0005634">
    <property type="term" value="C:nucleus"/>
    <property type="evidence" value="ECO:0007669"/>
    <property type="project" value="UniProtKB-SubCell"/>
</dbReference>
<reference evidence="16" key="1">
    <citation type="submission" date="2025-08" db="UniProtKB">
        <authorList>
            <consortium name="Ensembl"/>
        </authorList>
    </citation>
    <scope>IDENTIFICATION</scope>
</reference>
<dbReference type="InterPro" id="IPR036236">
    <property type="entry name" value="Znf_C2H2_sf"/>
</dbReference>
<evidence type="ECO:0000256" key="1">
    <source>
        <dbReference type="ARBA" id="ARBA00004123"/>
    </source>
</evidence>
<evidence type="ECO:0000256" key="6">
    <source>
        <dbReference type="ARBA" id="ARBA00022833"/>
    </source>
</evidence>
<accession>A0A3Q2XR42</accession>
<dbReference type="PROSITE" id="PS50157">
    <property type="entry name" value="ZINC_FINGER_C2H2_2"/>
    <property type="match status" value="8"/>
</dbReference>
<dbReference type="FunFam" id="3.30.160.60:FF:000100">
    <property type="entry name" value="Zinc finger 45-like"/>
    <property type="match status" value="1"/>
</dbReference>
<feature type="domain" description="C2H2-type" evidence="15">
    <location>
        <begin position="220"/>
        <end position="247"/>
    </location>
</feature>
<evidence type="ECO:0000256" key="14">
    <source>
        <dbReference type="SAM" id="MobiDB-lite"/>
    </source>
</evidence>
<feature type="compositionally biased region" description="Basic residues" evidence="14">
    <location>
        <begin position="309"/>
        <end position="318"/>
    </location>
</feature>
<keyword evidence="8" id="KW-0805">Transcription regulation</keyword>
<keyword evidence="4" id="KW-0677">Repeat</keyword>
<dbReference type="SUPFAM" id="SSF57667">
    <property type="entry name" value="beta-beta-alpha zinc fingers"/>
    <property type="match status" value="6"/>
</dbReference>
<evidence type="ECO:0000256" key="4">
    <source>
        <dbReference type="ARBA" id="ARBA00022737"/>
    </source>
</evidence>
<dbReference type="Proteomes" id="UP000264820">
    <property type="component" value="Unplaced"/>
</dbReference>
<feature type="domain" description="C2H2-type" evidence="15">
    <location>
        <begin position="164"/>
        <end position="190"/>
    </location>
</feature>
<evidence type="ECO:0000256" key="2">
    <source>
        <dbReference type="ARBA" id="ARBA00022517"/>
    </source>
</evidence>
<evidence type="ECO:0000256" key="9">
    <source>
        <dbReference type="ARBA" id="ARBA00023125"/>
    </source>
</evidence>
<evidence type="ECO:0000256" key="3">
    <source>
        <dbReference type="ARBA" id="ARBA00022723"/>
    </source>
</evidence>
<feature type="domain" description="C2H2-type" evidence="15">
    <location>
        <begin position="280"/>
        <end position="309"/>
    </location>
</feature>
<feature type="domain" description="C2H2-type" evidence="15">
    <location>
        <begin position="133"/>
        <end position="159"/>
    </location>
</feature>
<evidence type="ECO:0000256" key="13">
    <source>
        <dbReference type="PROSITE-ProRule" id="PRU00042"/>
    </source>
</evidence>
<evidence type="ECO:0000256" key="7">
    <source>
        <dbReference type="ARBA" id="ARBA00022884"/>
    </source>
</evidence>
<dbReference type="FunFam" id="3.30.160.60:FF:001998">
    <property type="entry name" value="Transcription factor IIIA"/>
    <property type="match status" value="1"/>
</dbReference>
<feature type="region of interest" description="Disordered" evidence="14">
    <location>
        <begin position="305"/>
        <end position="354"/>
    </location>
</feature>
<organism evidence="16 17">
    <name type="scientific">Hippocampus comes</name>
    <name type="common">Tiger tail seahorse</name>
    <dbReference type="NCBI Taxonomy" id="109280"/>
    <lineage>
        <taxon>Eukaryota</taxon>
        <taxon>Metazoa</taxon>
        <taxon>Chordata</taxon>
        <taxon>Craniata</taxon>
        <taxon>Vertebrata</taxon>
        <taxon>Euteleostomi</taxon>
        <taxon>Actinopterygii</taxon>
        <taxon>Neopterygii</taxon>
        <taxon>Teleostei</taxon>
        <taxon>Neoteleostei</taxon>
        <taxon>Acanthomorphata</taxon>
        <taxon>Syngnathiaria</taxon>
        <taxon>Syngnathiformes</taxon>
        <taxon>Syngnathoidei</taxon>
        <taxon>Syngnathidae</taxon>
        <taxon>Hippocampus</taxon>
    </lineage>
</organism>
<dbReference type="Pfam" id="PF00096">
    <property type="entry name" value="zf-C2H2"/>
    <property type="match status" value="3"/>
</dbReference>
<keyword evidence="2" id="KW-0690">Ribosome biogenesis</keyword>
<keyword evidence="6" id="KW-0862">Zinc</keyword>
<reference evidence="16" key="2">
    <citation type="submission" date="2025-09" db="UniProtKB">
        <authorList>
            <consortium name="Ensembl"/>
        </authorList>
    </citation>
    <scope>IDENTIFICATION</scope>
</reference>
<keyword evidence="9" id="KW-0238">DNA-binding</keyword>
<keyword evidence="17" id="KW-1185">Reference proteome</keyword>
<dbReference type="InterPro" id="IPR051061">
    <property type="entry name" value="Zinc_finger_trans_reg"/>
</dbReference>
<evidence type="ECO:0000256" key="5">
    <source>
        <dbReference type="ARBA" id="ARBA00022771"/>
    </source>
</evidence>
<evidence type="ECO:0000256" key="11">
    <source>
        <dbReference type="ARBA" id="ARBA00023242"/>
    </source>
</evidence>